<accession>A0A0C1Q9C0</accession>
<evidence type="ECO:0000313" key="2">
    <source>
        <dbReference type="EMBL" id="KID56015.1"/>
    </source>
</evidence>
<evidence type="ECO:0000313" key="3">
    <source>
        <dbReference type="Proteomes" id="UP000031327"/>
    </source>
</evidence>
<dbReference type="AlphaFoldDB" id="A0A0C1Q9C0"/>
<proteinExistence type="predicted"/>
<feature type="region of interest" description="Disordered" evidence="1">
    <location>
        <begin position="260"/>
        <end position="279"/>
    </location>
</feature>
<evidence type="ECO:0000256" key="1">
    <source>
        <dbReference type="SAM" id="MobiDB-lite"/>
    </source>
</evidence>
<dbReference type="Proteomes" id="UP000031327">
    <property type="component" value="Unassembled WGS sequence"/>
</dbReference>
<name>A0A0C1Q9C0_9GAMM</name>
<dbReference type="EMBL" id="JWIC01000007">
    <property type="protein sequence ID" value="KID56015.1"/>
    <property type="molecule type" value="Genomic_DNA"/>
</dbReference>
<comment type="caution">
    <text evidence="2">The sequence shown here is derived from an EMBL/GenBank/DDBJ whole genome shotgun (WGS) entry which is preliminary data.</text>
</comment>
<sequence length="387" mass="43921">MKFLVILSMMLSSILISYPSLGFDGLYFKTIQDEEIRFAAFQSGRQSIGMSFQSQCNETSPHCESNKHMTEIIEAFFSASLNDLYYTYRYVTHEVCEDSDKTCTPSEIDTEQSTSKKYGKKPIITKDISLIADLLKEYNNKDTMPRFIVILYKTLTTGQHVPWRICEIDKHGCKPVNGVKIKSAEKSELQVMYDGHGSTLREFSLFAITELALREFFEFAGYTCTYTNQKSSSSLSKRYAQCQWHPDPCTDSANDCEIPEDNSVLKGEHSSSTSHSAQPDIDPYNMMVTQYRDKKTGQLVPLAVCVVHVPHCTIGETVQFTYLSDKEFTVQYAGSGEALDELNRFIAVESVLRQFLAKEGYTCTFFDSVSQQNDVQRHASCQKVTEE</sequence>
<gene>
    <name evidence="2" type="ORF">JF50_17010</name>
</gene>
<dbReference type="RefSeq" id="WP_039610587.1">
    <property type="nucleotide sequence ID" value="NZ_JWIC01000007.1"/>
</dbReference>
<organism evidence="2 3">
    <name type="scientific">Pseudoalteromonas luteoviolacea</name>
    <dbReference type="NCBI Taxonomy" id="43657"/>
    <lineage>
        <taxon>Bacteria</taxon>
        <taxon>Pseudomonadati</taxon>
        <taxon>Pseudomonadota</taxon>
        <taxon>Gammaproteobacteria</taxon>
        <taxon>Alteromonadales</taxon>
        <taxon>Pseudoalteromonadaceae</taxon>
        <taxon>Pseudoalteromonas</taxon>
    </lineage>
</organism>
<reference evidence="2 3" key="1">
    <citation type="submission" date="2014-12" db="EMBL/GenBank/DDBJ databases">
        <title>Draft Genome Sequence of Pseudoalteromonas luteoviolacea HI1.</title>
        <authorList>
            <person name="Asahina A.Y."/>
            <person name="Hadfield M.G."/>
        </authorList>
    </citation>
    <scope>NUCLEOTIDE SEQUENCE [LARGE SCALE GENOMIC DNA]</scope>
    <source>
        <strain evidence="2 3">HI1</strain>
    </source>
</reference>
<protein>
    <submittedName>
        <fullName evidence="2">Uncharacterized protein</fullName>
    </submittedName>
</protein>
<dbReference type="OrthoDB" id="9868242at2"/>